<dbReference type="GO" id="GO:0005886">
    <property type="term" value="C:plasma membrane"/>
    <property type="evidence" value="ECO:0007669"/>
    <property type="project" value="UniProtKB-SubCell"/>
</dbReference>
<protein>
    <recommendedName>
        <fullName evidence="8">Probable membrane transporter protein</fullName>
    </recommendedName>
</protein>
<dbReference type="Proteomes" id="UP000198881">
    <property type="component" value="Unassembled WGS sequence"/>
</dbReference>
<keyword evidence="10" id="KW-1185">Reference proteome</keyword>
<feature type="transmembrane region" description="Helical" evidence="8">
    <location>
        <begin position="81"/>
        <end position="99"/>
    </location>
</feature>
<dbReference type="InterPro" id="IPR002781">
    <property type="entry name" value="TM_pro_TauE-like"/>
</dbReference>
<keyword evidence="6 8" id="KW-1133">Transmembrane helix</keyword>
<feature type="transmembrane region" description="Helical" evidence="8">
    <location>
        <begin position="7"/>
        <end position="27"/>
    </location>
</feature>
<feature type="transmembrane region" description="Helical" evidence="8">
    <location>
        <begin position="105"/>
        <end position="124"/>
    </location>
</feature>
<dbReference type="EMBL" id="FPCG01000002">
    <property type="protein sequence ID" value="SFV21484.1"/>
    <property type="molecule type" value="Genomic_DNA"/>
</dbReference>
<keyword evidence="3" id="KW-0813">Transport</keyword>
<evidence type="ECO:0000256" key="5">
    <source>
        <dbReference type="ARBA" id="ARBA00022692"/>
    </source>
</evidence>
<dbReference type="PANTHER" id="PTHR30269">
    <property type="entry name" value="TRANSMEMBRANE PROTEIN YFCA"/>
    <property type="match status" value="1"/>
</dbReference>
<evidence type="ECO:0000313" key="9">
    <source>
        <dbReference type="EMBL" id="SFV21484.1"/>
    </source>
</evidence>
<feature type="transmembrane region" description="Helical" evidence="8">
    <location>
        <begin position="237"/>
        <end position="255"/>
    </location>
</feature>
<evidence type="ECO:0000256" key="8">
    <source>
        <dbReference type="RuleBase" id="RU363041"/>
    </source>
</evidence>
<evidence type="ECO:0000256" key="3">
    <source>
        <dbReference type="ARBA" id="ARBA00022448"/>
    </source>
</evidence>
<keyword evidence="5 8" id="KW-0812">Transmembrane</keyword>
<sequence length="263" mass="26927">MTGLEDIAVATIVMVVLAGLAAGWVDAVVGGGGLLQLPVLLMVPGITPVQALATNKMGSVFGTATSTITYYRRVGPDLRTAIPMAVVALCGSFGGAIVATLLPAAVIKPVIVLALIGVAVFTAARPQLGRAAALRFTGQRHLLTALAIGLIIGFYDGVLGPGTGTFLVISLVAMLGYDFLQASAKAKIVNLATNLGAIAFFLPSGHILVGLGLILGLSNMVGGYLGARMAVRQGAGFIRIVFLCVVSVLIAKLGWDLFVEWTA</sequence>
<dbReference type="AlphaFoldDB" id="A0A1I7MHS4"/>
<evidence type="ECO:0000256" key="1">
    <source>
        <dbReference type="ARBA" id="ARBA00004651"/>
    </source>
</evidence>
<gene>
    <name evidence="9" type="ORF">SAMN04487966_102379</name>
</gene>
<evidence type="ECO:0000256" key="7">
    <source>
        <dbReference type="ARBA" id="ARBA00023136"/>
    </source>
</evidence>
<dbReference type="STRING" id="574650.SAMN04487966_102379"/>
<feature type="transmembrane region" description="Helical" evidence="8">
    <location>
        <begin position="145"/>
        <end position="175"/>
    </location>
</feature>
<evidence type="ECO:0000256" key="2">
    <source>
        <dbReference type="ARBA" id="ARBA00009142"/>
    </source>
</evidence>
<proteinExistence type="inferred from homology"/>
<dbReference type="PANTHER" id="PTHR30269:SF0">
    <property type="entry name" value="MEMBRANE TRANSPORTER PROTEIN YFCA-RELATED"/>
    <property type="match status" value="1"/>
</dbReference>
<keyword evidence="4 8" id="KW-1003">Cell membrane</keyword>
<dbReference type="InterPro" id="IPR052017">
    <property type="entry name" value="TSUP"/>
</dbReference>
<dbReference type="Pfam" id="PF01925">
    <property type="entry name" value="TauE"/>
    <property type="match status" value="1"/>
</dbReference>
<accession>A0A1I7MHS4</accession>
<evidence type="ECO:0000256" key="4">
    <source>
        <dbReference type="ARBA" id="ARBA00022475"/>
    </source>
</evidence>
<evidence type="ECO:0000313" key="10">
    <source>
        <dbReference type="Proteomes" id="UP000198881"/>
    </source>
</evidence>
<keyword evidence="7 8" id="KW-0472">Membrane</keyword>
<organism evidence="9 10">
    <name type="scientific">Micrococcus terreus</name>
    <dbReference type="NCBI Taxonomy" id="574650"/>
    <lineage>
        <taxon>Bacteria</taxon>
        <taxon>Bacillati</taxon>
        <taxon>Actinomycetota</taxon>
        <taxon>Actinomycetes</taxon>
        <taxon>Micrococcales</taxon>
        <taxon>Micrococcaceae</taxon>
        <taxon>Micrococcus</taxon>
    </lineage>
</organism>
<comment type="similarity">
    <text evidence="2 8">Belongs to the 4-toluene sulfonate uptake permease (TSUP) (TC 2.A.102) family.</text>
</comment>
<evidence type="ECO:0000256" key="6">
    <source>
        <dbReference type="ARBA" id="ARBA00022989"/>
    </source>
</evidence>
<comment type="subcellular location">
    <subcellularLocation>
        <location evidence="1 8">Cell membrane</location>
        <topology evidence="1 8">Multi-pass membrane protein</topology>
    </subcellularLocation>
</comment>
<feature type="transmembrane region" description="Helical" evidence="8">
    <location>
        <begin position="195"/>
        <end position="217"/>
    </location>
</feature>
<name>A0A1I7MHS4_9MICC</name>
<reference evidence="9 10" key="1">
    <citation type="submission" date="2016-10" db="EMBL/GenBank/DDBJ databases">
        <authorList>
            <person name="de Groot N.N."/>
        </authorList>
    </citation>
    <scope>NUCLEOTIDE SEQUENCE [LARGE SCALE GENOMIC DNA]</scope>
    <source>
        <strain evidence="9 10">CGMCC 1.7054</strain>
    </source>
</reference>